<dbReference type="InterPro" id="IPR001054">
    <property type="entry name" value="A/G_cyclase"/>
</dbReference>
<proteinExistence type="predicted"/>
<feature type="transmembrane region" description="Helical" evidence="1">
    <location>
        <begin position="130"/>
        <end position="151"/>
    </location>
</feature>
<reference evidence="3 4" key="1">
    <citation type="submission" date="2020-04" db="EMBL/GenBank/DDBJ databases">
        <title>Enterovirga sp. isolate from soil.</title>
        <authorList>
            <person name="Chea S."/>
            <person name="Kim D.-U."/>
        </authorList>
    </citation>
    <scope>NUCLEOTIDE SEQUENCE [LARGE SCALE GENOMIC DNA]</scope>
    <source>
        <strain evidence="3 4">DB1703</strain>
    </source>
</reference>
<keyword evidence="1" id="KW-0472">Membrane</keyword>
<dbReference type="GO" id="GO:0004016">
    <property type="term" value="F:adenylate cyclase activity"/>
    <property type="evidence" value="ECO:0007669"/>
    <property type="project" value="UniProtKB-ARBA"/>
</dbReference>
<dbReference type="EMBL" id="JABEPP010000004">
    <property type="protein sequence ID" value="NNM73932.1"/>
    <property type="molecule type" value="Genomic_DNA"/>
</dbReference>
<dbReference type="PANTHER" id="PTHR43081">
    <property type="entry name" value="ADENYLATE CYCLASE, TERMINAL-DIFFERENTIATION SPECIFIC-RELATED"/>
    <property type="match status" value="1"/>
</dbReference>
<accession>A0A849I3E6</accession>
<evidence type="ECO:0000256" key="1">
    <source>
        <dbReference type="SAM" id="Phobius"/>
    </source>
</evidence>
<organism evidence="3 4">
    <name type="scientific">Enterovirga aerilata</name>
    <dbReference type="NCBI Taxonomy" id="2730920"/>
    <lineage>
        <taxon>Bacteria</taxon>
        <taxon>Pseudomonadati</taxon>
        <taxon>Pseudomonadota</taxon>
        <taxon>Alphaproteobacteria</taxon>
        <taxon>Hyphomicrobiales</taxon>
        <taxon>Methylobacteriaceae</taxon>
        <taxon>Enterovirga</taxon>
    </lineage>
</organism>
<keyword evidence="1" id="KW-0812">Transmembrane</keyword>
<keyword evidence="4" id="KW-1185">Reference proteome</keyword>
<gene>
    <name evidence="3" type="ORF">HJG44_16225</name>
</gene>
<protein>
    <submittedName>
        <fullName evidence="3">Adenylate/guanylate cyclase domain-containing protein</fullName>
    </submittedName>
</protein>
<dbReference type="SUPFAM" id="SSF55073">
    <property type="entry name" value="Nucleotide cyclase"/>
    <property type="match status" value="1"/>
</dbReference>
<feature type="transmembrane region" description="Helical" evidence="1">
    <location>
        <begin position="12"/>
        <end position="37"/>
    </location>
</feature>
<evidence type="ECO:0000313" key="3">
    <source>
        <dbReference type="EMBL" id="NNM73932.1"/>
    </source>
</evidence>
<feature type="transmembrane region" description="Helical" evidence="1">
    <location>
        <begin position="79"/>
        <end position="99"/>
    </location>
</feature>
<feature type="transmembrane region" description="Helical" evidence="1">
    <location>
        <begin position="49"/>
        <end position="67"/>
    </location>
</feature>
<dbReference type="Proteomes" id="UP000564885">
    <property type="component" value="Unassembled WGS sequence"/>
</dbReference>
<name>A0A849I3E6_9HYPH</name>
<sequence>MAAAPPAWASAELASLTGLSTVAALFAPRCVVLLVLLGSAALDDGFRHAHSHWLAILAYAGATGLLAARRFRRGSGPTWLPTTIDAGLVAYVLAEHVLIRTDPVGADAVALLPAFLLLLSSALELDPRRTALYSGLVSAAWGGALATAYALTGPGSPGLGHQLFGLVSFLAASGFVLHGMRALRRAISVALRTERERAFLSRFVPPGTGLRSHGRVLPMERRHACLVSVDIRGFSELSRRHSASEVVSWLLQARAIVNAAVTAEGGTVDKYVGDGVLAQFFAGDPPAQAAAAFRAVSSIGLRFSKLNKDRAGAGLPPIRLIASLHSGTVLAGILDDGARAELTVIGPAMNALSRIERRAKEEGLEVAASMRFAQLLGPGAGTARARKVARKPGDVETPDVVALVPEPERPCAKWGGKEAA</sequence>
<keyword evidence="1" id="KW-1133">Transmembrane helix</keyword>
<evidence type="ECO:0000259" key="2">
    <source>
        <dbReference type="PROSITE" id="PS50125"/>
    </source>
</evidence>
<dbReference type="Gene3D" id="3.30.70.1230">
    <property type="entry name" value="Nucleotide cyclase"/>
    <property type="match status" value="1"/>
</dbReference>
<evidence type="ECO:0000313" key="4">
    <source>
        <dbReference type="Proteomes" id="UP000564885"/>
    </source>
</evidence>
<dbReference type="CDD" id="cd07302">
    <property type="entry name" value="CHD"/>
    <property type="match status" value="1"/>
</dbReference>
<comment type="caution">
    <text evidence="3">The sequence shown here is derived from an EMBL/GenBank/DDBJ whole genome shotgun (WGS) entry which is preliminary data.</text>
</comment>
<feature type="domain" description="Guanylate cyclase" evidence="2">
    <location>
        <begin position="225"/>
        <end position="356"/>
    </location>
</feature>
<feature type="transmembrane region" description="Helical" evidence="1">
    <location>
        <begin position="163"/>
        <end position="183"/>
    </location>
</feature>
<dbReference type="GO" id="GO:0009190">
    <property type="term" value="P:cyclic nucleotide biosynthetic process"/>
    <property type="evidence" value="ECO:0007669"/>
    <property type="project" value="InterPro"/>
</dbReference>
<dbReference type="Pfam" id="PF00211">
    <property type="entry name" value="Guanylate_cyc"/>
    <property type="match status" value="1"/>
</dbReference>
<dbReference type="PROSITE" id="PS50125">
    <property type="entry name" value="GUANYLATE_CYCLASE_2"/>
    <property type="match status" value="1"/>
</dbReference>
<feature type="transmembrane region" description="Helical" evidence="1">
    <location>
        <begin position="105"/>
        <end position="123"/>
    </location>
</feature>
<dbReference type="GO" id="GO:0035556">
    <property type="term" value="P:intracellular signal transduction"/>
    <property type="evidence" value="ECO:0007669"/>
    <property type="project" value="InterPro"/>
</dbReference>
<dbReference type="AlphaFoldDB" id="A0A849I3E6"/>
<dbReference type="InterPro" id="IPR050697">
    <property type="entry name" value="Adenylyl/Guanylyl_Cyclase_3/4"/>
</dbReference>
<dbReference type="InterPro" id="IPR029787">
    <property type="entry name" value="Nucleotide_cyclase"/>
</dbReference>
<dbReference type="PANTHER" id="PTHR43081:SF1">
    <property type="entry name" value="ADENYLATE CYCLASE, TERMINAL-DIFFERENTIATION SPECIFIC"/>
    <property type="match status" value="1"/>
</dbReference>